<reference evidence="8" key="1">
    <citation type="submission" date="2025-08" db="UniProtKB">
        <authorList>
            <consortium name="Ensembl"/>
        </authorList>
    </citation>
    <scope>IDENTIFICATION</scope>
</reference>
<protein>
    <submittedName>
        <fullName evidence="8">Interferon-induced GTP-binding protein Mx1-like</fullName>
    </submittedName>
</protein>
<reference evidence="8" key="2">
    <citation type="submission" date="2025-09" db="UniProtKB">
        <authorList>
            <consortium name="Ensembl"/>
        </authorList>
    </citation>
    <scope>IDENTIFICATION</scope>
</reference>
<evidence type="ECO:0000313" key="9">
    <source>
        <dbReference type="Proteomes" id="UP000472270"/>
    </source>
</evidence>
<dbReference type="SMART" id="SM00053">
    <property type="entry name" value="DYNc"/>
    <property type="match status" value="1"/>
</dbReference>
<dbReference type="SUPFAM" id="SSF52540">
    <property type="entry name" value="P-loop containing nucleoside triphosphate hydrolases"/>
    <property type="match status" value="1"/>
</dbReference>
<organism evidence="8 9">
    <name type="scientific">Sinocyclocheilus rhinocerous</name>
    <dbReference type="NCBI Taxonomy" id="307959"/>
    <lineage>
        <taxon>Eukaryota</taxon>
        <taxon>Metazoa</taxon>
        <taxon>Chordata</taxon>
        <taxon>Craniata</taxon>
        <taxon>Vertebrata</taxon>
        <taxon>Euteleostomi</taxon>
        <taxon>Actinopterygii</taxon>
        <taxon>Neopterygii</taxon>
        <taxon>Teleostei</taxon>
        <taxon>Ostariophysi</taxon>
        <taxon>Cypriniformes</taxon>
        <taxon>Cyprinidae</taxon>
        <taxon>Cyprininae</taxon>
        <taxon>Sinocyclocheilus</taxon>
    </lineage>
</organism>
<feature type="domain" description="GED" evidence="6">
    <location>
        <begin position="551"/>
        <end position="637"/>
    </location>
</feature>
<dbReference type="GO" id="GO:0031623">
    <property type="term" value="P:receptor internalization"/>
    <property type="evidence" value="ECO:0007669"/>
    <property type="project" value="TreeGrafter"/>
</dbReference>
<evidence type="ECO:0000259" key="6">
    <source>
        <dbReference type="PROSITE" id="PS51388"/>
    </source>
</evidence>
<dbReference type="GO" id="GO:0005737">
    <property type="term" value="C:cytoplasm"/>
    <property type="evidence" value="ECO:0007669"/>
    <property type="project" value="UniProtKB-SubCell"/>
</dbReference>
<evidence type="ECO:0000313" key="8">
    <source>
        <dbReference type="Ensembl" id="ENSSRHP00000002397.1"/>
    </source>
</evidence>
<dbReference type="FunFam" id="3.40.50.300:FF:000621">
    <property type="entry name" value="Interferon-induced GTP-binding protein Mx1"/>
    <property type="match status" value="1"/>
</dbReference>
<dbReference type="Pfam" id="PF02212">
    <property type="entry name" value="GED"/>
    <property type="match status" value="1"/>
</dbReference>
<dbReference type="GO" id="GO:0003924">
    <property type="term" value="F:GTPase activity"/>
    <property type="evidence" value="ECO:0007669"/>
    <property type="project" value="InterPro"/>
</dbReference>
<dbReference type="GO" id="GO:0005525">
    <property type="term" value="F:GTP binding"/>
    <property type="evidence" value="ECO:0007669"/>
    <property type="project" value="UniProtKB-KW"/>
</dbReference>
<dbReference type="Pfam" id="PF00350">
    <property type="entry name" value="Dynamin_N"/>
    <property type="match status" value="1"/>
</dbReference>
<keyword evidence="2" id="KW-0963">Cytoplasm</keyword>
<dbReference type="InterPro" id="IPR003130">
    <property type="entry name" value="GED"/>
</dbReference>
<dbReference type="CDD" id="cd08771">
    <property type="entry name" value="DLP_1"/>
    <property type="match status" value="1"/>
</dbReference>
<dbReference type="AlphaFoldDB" id="A0A673FIX6"/>
<dbReference type="Gene3D" id="3.40.50.300">
    <property type="entry name" value="P-loop containing nucleotide triphosphate hydrolases"/>
    <property type="match status" value="1"/>
</dbReference>
<dbReference type="Pfam" id="PF01031">
    <property type="entry name" value="Dynamin_M"/>
    <property type="match status" value="1"/>
</dbReference>
<dbReference type="PANTHER" id="PTHR11566">
    <property type="entry name" value="DYNAMIN"/>
    <property type="match status" value="1"/>
</dbReference>
<dbReference type="GO" id="GO:0016185">
    <property type="term" value="P:synaptic vesicle budding from presynaptic endocytic zone membrane"/>
    <property type="evidence" value="ECO:0007669"/>
    <property type="project" value="TreeGrafter"/>
</dbReference>
<keyword evidence="3 5" id="KW-0547">Nucleotide-binding</keyword>
<dbReference type="InterPro" id="IPR001401">
    <property type="entry name" value="Dynamin_GTPase"/>
</dbReference>
<evidence type="ECO:0000256" key="1">
    <source>
        <dbReference type="ARBA" id="ARBA00004496"/>
    </source>
</evidence>
<dbReference type="Proteomes" id="UP000472270">
    <property type="component" value="Unassembled WGS sequence"/>
</dbReference>
<evidence type="ECO:0000259" key="7">
    <source>
        <dbReference type="PROSITE" id="PS51718"/>
    </source>
</evidence>
<dbReference type="PRINTS" id="PR00195">
    <property type="entry name" value="DYNAMIN"/>
</dbReference>
<keyword evidence="4 5" id="KW-0342">GTP-binding</keyword>
<evidence type="ECO:0000256" key="3">
    <source>
        <dbReference type="ARBA" id="ARBA00022741"/>
    </source>
</evidence>
<dbReference type="GO" id="GO:0008017">
    <property type="term" value="F:microtubule binding"/>
    <property type="evidence" value="ECO:0007669"/>
    <property type="project" value="TreeGrafter"/>
</dbReference>
<dbReference type="InterPro" id="IPR000375">
    <property type="entry name" value="Dynamin_stalk"/>
</dbReference>
<dbReference type="Ensembl" id="ENSSRHT00000002496.1">
    <property type="protein sequence ID" value="ENSSRHP00000002397.1"/>
    <property type="gene ID" value="ENSSRHG00000001596.1"/>
</dbReference>
<dbReference type="PROSITE" id="PS00410">
    <property type="entry name" value="G_DYNAMIN_1"/>
    <property type="match status" value="1"/>
</dbReference>
<comment type="subcellular location">
    <subcellularLocation>
        <location evidence="1">Cytoplasm</location>
    </subcellularLocation>
</comment>
<accession>A0A673FIX6</accession>
<comment type="similarity">
    <text evidence="5">Belongs to the TRAFAC class dynamin-like GTPase superfamily. Dynamin/Fzo/YdjA family.</text>
</comment>
<gene>
    <name evidence="8" type="primary">mxf</name>
</gene>
<dbReference type="GO" id="GO:0098793">
    <property type="term" value="C:presynapse"/>
    <property type="evidence" value="ECO:0007669"/>
    <property type="project" value="GOC"/>
</dbReference>
<dbReference type="GO" id="GO:0051607">
    <property type="term" value="P:defense response to virus"/>
    <property type="evidence" value="ECO:0007669"/>
    <property type="project" value="TreeGrafter"/>
</dbReference>
<dbReference type="Gene3D" id="1.20.120.1240">
    <property type="entry name" value="Dynamin, middle domain"/>
    <property type="match status" value="1"/>
</dbReference>
<proteinExistence type="inferred from homology"/>
<dbReference type="InterPro" id="IPR030381">
    <property type="entry name" value="G_DYNAMIN_dom"/>
</dbReference>
<name>A0A673FIX6_9TELE</name>
<dbReference type="PROSITE" id="PS51388">
    <property type="entry name" value="GED"/>
    <property type="match status" value="1"/>
</dbReference>
<dbReference type="InterPro" id="IPR045063">
    <property type="entry name" value="Dynamin_N"/>
</dbReference>
<dbReference type="InterPro" id="IPR027417">
    <property type="entry name" value="P-loop_NTPase"/>
</dbReference>
<dbReference type="GO" id="GO:0005874">
    <property type="term" value="C:microtubule"/>
    <property type="evidence" value="ECO:0007669"/>
    <property type="project" value="TreeGrafter"/>
</dbReference>
<keyword evidence="9" id="KW-1185">Reference proteome</keyword>
<dbReference type="InterPro" id="IPR022812">
    <property type="entry name" value="Dynamin"/>
</dbReference>
<evidence type="ECO:0000256" key="2">
    <source>
        <dbReference type="ARBA" id="ARBA00022490"/>
    </source>
</evidence>
<dbReference type="GO" id="GO:0005886">
    <property type="term" value="C:plasma membrane"/>
    <property type="evidence" value="ECO:0007669"/>
    <property type="project" value="TreeGrafter"/>
</dbReference>
<dbReference type="SMART" id="SM00302">
    <property type="entry name" value="GED"/>
    <property type="match status" value="1"/>
</dbReference>
<dbReference type="InterPro" id="IPR019762">
    <property type="entry name" value="Dynamin_GTPase_CS"/>
</dbReference>
<dbReference type="PROSITE" id="PS51718">
    <property type="entry name" value="G_DYNAMIN_2"/>
    <property type="match status" value="1"/>
</dbReference>
<dbReference type="InterPro" id="IPR020850">
    <property type="entry name" value="GED_dom"/>
</dbReference>
<evidence type="ECO:0000256" key="5">
    <source>
        <dbReference type="RuleBase" id="RU003932"/>
    </source>
</evidence>
<sequence length="637" mass="72417">MDGQDKLIDYDSQGTESSFSELQTHGAFHNHFIESVQPLIELIDSLRLIGIDKDMDLPSIAVVGDQSSGKSSVLEALSGVALPRGSGIVTRCPLELKLRKLKKGPWSGAISYSGHKEKFNDPLKVDNLVREAQNKLAGNAVGISDELISLEILSPDVCDLTLIDLPGITRVPVHGQPDDIADQIKNLILKYVAKSETIILVVVPCNVDIATTEALRMAQDVDPEGYRTLAILTKPDLIDRGAEIDVLNIVQGKVIPLSKGYIIVRCRGQSDINNKIPLSKAMEMEMKFFRNHRYFNSLLNDGKASTQFLANNLTKELVDHIKKSLPYLTEQIQTGLVNVQRELKNYDQGPPLEVEKMGPFLSEIIMEFSDQINELSRTGHSKDRNIHALIHPVFKNWDNYLITTKVTEMVDKYNEMHRGRELLTFSDFCEFESVIKDHVAALQEPAMATLKHVRGTYTLKKKLYFFTRYALCCTPQKMINDIQSKQEAKVEKRIKEFIDMEQLVFTQDKVLQRKLDNSDIPQKAMMDPDTNVYDDENKIFNSKGCALLDTRNLVPDKLVLYYEVVYQRLTDYVPMLIILFMLKDAAKILRHQMLELRNEADVVKLLSEDSDRGRRRADLKQRLERLTQAQELISNRL</sequence>
<dbReference type="GO" id="GO:0005634">
    <property type="term" value="C:nucleus"/>
    <property type="evidence" value="ECO:0007669"/>
    <property type="project" value="TreeGrafter"/>
</dbReference>
<dbReference type="PANTHER" id="PTHR11566:SF225">
    <property type="entry name" value="INTERFERON-INDUCED GTP-BINDING PROTEIN MX-RELATED"/>
    <property type="match status" value="1"/>
</dbReference>
<evidence type="ECO:0000256" key="4">
    <source>
        <dbReference type="ARBA" id="ARBA00023134"/>
    </source>
</evidence>
<feature type="domain" description="Dynamin-type G" evidence="7">
    <location>
        <begin position="54"/>
        <end position="326"/>
    </location>
</feature>